<dbReference type="Proteomes" id="UP001638806">
    <property type="component" value="Unassembled WGS sequence"/>
</dbReference>
<accession>A0ACC4DVT4</accession>
<comment type="caution">
    <text evidence="1">The sequence shown here is derived from an EMBL/GenBank/DDBJ whole genome shotgun (WGS) entry which is preliminary data.</text>
</comment>
<sequence length="445" mass="47879">MLSDQPSRTALHVAPLEIPASQPQDGANGLCHQEHQTNLYSQTPMTPPETPNGSQEDLTPEPLAPPVFHNFLRAFYPFHPGYALSDSSVTLPLDEGDVERTNCLNRESTIIQRSDSLRRCRKSLLSELSSLVKTAKKTQECQKGTLHPPQDVNDIIDEMILKAFKIVTKGVRFLDVLEDERRARAPAAVTVMATVAEESYIPPTPPAERLAFDDQSLNNGSETASRGTADSVVGSSATSEPSVASLNPWNRRMSSLGGSQGTAAQNRWSQGSLQQVNRLSTSMAHRVSLAGPSPLSRPQHLVSERLNRSHDKFLSHLGSFIGRLHLQSHSQPELALAIKQSATSGGELLAVIDGVCEYNSSSAAALAIVRDAMFERIQILVHSARDILANAATEGADIILPQDNGVLLMAATGCVKAAGECVAKAKAAIERAGTSSSSWKRTRSG</sequence>
<evidence type="ECO:0000313" key="1">
    <source>
        <dbReference type="EMBL" id="KAL3960439.1"/>
    </source>
</evidence>
<organism evidence="1 2">
    <name type="scientific">Purpureocillium lilacinum</name>
    <name type="common">Paecilomyces lilacinus</name>
    <dbReference type="NCBI Taxonomy" id="33203"/>
    <lineage>
        <taxon>Eukaryota</taxon>
        <taxon>Fungi</taxon>
        <taxon>Dikarya</taxon>
        <taxon>Ascomycota</taxon>
        <taxon>Pezizomycotina</taxon>
        <taxon>Sordariomycetes</taxon>
        <taxon>Hypocreomycetidae</taxon>
        <taxon>Hypocreales</taxon>
        <taxon>Ophiocordycipitaceae</taxon>
        <taxon>Purpureocillium</taxon>
    </lineage>
</organism>
<gene>
    <name evidence="1" type="ORF">ACCO45_005556</name>
</gene>
<keyword evidence="2" id="KW-1185">Reference proteome</keyword>
<proteinExistence type="predicted"/>
<reference evidence="1" key="1">
    <citation type="submission" date="2024-12" db="EMBL/GenBank/DDBJ databases">
        <title>Comparative genomics and development of molecular markers within Purpureocillium lilacinum and among Purpureocillium species.</title>
        <authorList>
            <person name="Yeh Z.-Y."/>
            <person name="Ni N.-T."/>
            <person name="Lo P.-H."/>
            <person name="Mushyakhwo K."/>
            <person name="Lin C.-F."/>
            <person name="Nai Y.-S."/>
        </authorList>
    </citation>
    <scope>NUCLEOTIDE SEQUENCE</scope>
    <source>
        <strain evidence="1">NCHU-NPUST-175</strain>
    </source>
</reference>
<name>A0ACC4DVT4_PURLI</name>
<protein>
    <submittedName>
        <fullName evidence="1">Uncharacterized protein</fullName>
    </submittedName>
</protein>
<evidence type="ECO:0000313" key="2">
    <source>
        <dbReference type="Proteomes" id="UP001638806"/>
    </source>
</evidence>
<dbReference type="EMBL" id="JBGNUJ010000004">
    <property type="protein sequence ID" value="KAL3960439.1"/>
    <property type="molecule type" value="Genomic_DNA"/>
</dbReference>